<dbReference type="PANTHER" id="PTHR41271">
    <property type="entry name" value="DUF402 DOMAIN-CONTAINING PROTEIN"/>
    <property type="match status" value="1"/>
</dbReference>
<protein>
    <submittedName>
        <fullName evidence="2">DUF402 domain-containing protein</fullName>
    </submittedName>
</protein>
<keyword evidence="3" id="KW-1185">Reference proteome</keyword>
<dbReference type="InterPro" id="IPR007295">
    <property type="entry name" value="DUF402"/>
</dbReference>
<feature type="domain" description="DUF402" evidence="1">
    <location>
        <begin position="41"/>
        <end position="162"/>
    </location>
</feature>
<dbReference type="InterPro" id="IPR035930">
    <property type="entry name" value="FomD-like_sf"/>
</dbReference>
<reference evidence="2 3" key="1">
    <citation type="submission" date="2018-02" db="EMBL/GenBank/DDBJ databases">
        <title>Jeotgalibacillus proteolyticum sp. nov. a protease producing bacterium isolated from ocean sediments of Laizhou Bay.</title>
        <authorList>
            <person name="Li Y."/>
        </authorList>
    </citation>
    <scope>NUCLEOTIDE SEQUENCE [LARGE SCALE GENOMIC DNA]</scope>
    <source>
        <strain evidence="2 3">22-7</strain>
    </source>
</reference>
<dbReference type="Proteomes" id="UP000239047">
    <property type="component" value="Unassembled WGS sequence"/>
</dbReference>
<evidence type="ECO:0000313" key="3">
    <source>
        <dbReference type="Proteomes" id="UP000239047"/>
    </source>
</evidence>
<dbReference type="RefSeq" id="WP_104058307.1">
    <property type="nucleotide sequence ID" value="NZ_PREZ01000004.1"/>
</dbReference>
<evidence type="ECO:0000313" key="2">
    <source>
        <dbReference type="EMBL" id="PPA70357.1"/>
    </source>
</evidence>
<sequence length="180" mass="21032">MLKRKYGDRSDWPRILERRYAQTFMESKEFTGYVTLLQTVKVAEPLFVYYEGRRICIVDDGYLWLQQFPKGENHALTTMFDSKGEVVQWYVDISLENGAEGDVPWIDDLFLDVIKLPTGELILKDKDELEQALSEGIINQNLYELAWKEARTVIELIRNNEFNLLNLSSLHKDALLPKLN</sequence>
<name>A0A2S5GBD9_9BACL</name>
<evidence type="ECO:0000259" key="1">
    <source>
        <dbReference type="Pfam" id="PF04167"/>
    </source>
</evidence>
<dbReference type="EMBL" id="PREZ01000004">
    <property type="protein sequence ID" value="PPA70357.1"/>
    <property type="molecule type" value="Genomic_DNA"/>
</dbReference>
<dbReference type="PANTHER" id="PTHR41271:SF1">
    <property type="entry name" value="DUF402 DOMAIN-CONTAINING PROTEIN"/>
    <property type="match status" value="1"/>
</dbReference>
<dbReference type="Gene3D" id="2.40.380.10">
    <property type="entry name" value="FomD-like"/>
    <property type="match status" value="1"/>
</dbReference>
<organism evidence="2 3">
    <name type="scientific">Jeotgalibacillus proteolyticus</name>
    <dbReference type="NCBI Taxonomy" id="2082395"/>
    <lineage>
        <taxon>Bacteria</taxon>
        <taxon>Bacillati</taxon>
        <taxon>Bacillota</taxon>
        <taxon>Bacilli</taxon>
        <taxon>Bacillales</taxon>
        <taxon>Caryophanaceae</taxon>
        <taxon>Jeotgalibacillus</taxon>
    </lineage>
</organism>
<proteinExistence type="predicted"/>
<dbReference type="AlphaFoldDB" id="A0A2S5GBD9"/>
<gene>
    <name evidence="2" type="ORF">C4B60_12325</name>
</gene>
<dbReference type="Pfam" id="PF04167">
    <property type="entry name" value="DUF402"/>
    <property type="match status" value="1"/>
</dbReference>
<accession>A0A2S5GBD9</accession>
<dbReference type="OrthoDB" id="2002222at2"/>
<dbReference type="SUPFAM" id="SSF159234">
    <property type="entry name" value="FomD-like"/>
    <property type="match status" value="1"/>
</dbReference>
<comment type="caution">
    <text evidence="2">The sequence shown here is derived from an EMBL/GenBank/DDBJ whole genome shotgun (WGS) entry which is preliminary data.</text>
</comment>